<dbReference type="EMBL" id="MTCY01000022">
    <property type="protein sequence ID" value="OWP76862.1"/>
    <property type="molecule type" value="Genomic_DNA"/>
</dbReference>
<gene>
    <name evidence="1" type="ORF">BWK62_08725</name>
</gene>
<reference evidence="1 2" key="1">
    <citation type="journal article" date="2017" name="Infect. Genet. Evol.">
        <title>Comparative genome analysis of fish pathogen Flavobacterium columnare reveals extensive sequence diversity within the species.</title>
        <authorList>
            <person name="Kayansamruaj P."/>
            <person name="Dong H.T."/>
            <person name="Hirono I."/>
            <person name="Kondo H."/>
            <person name="Senapin S."/>
            <person name="Rodkhum C."/>
        </authorList>
    </citation>
    <scope>NUCLEOTIDE SEQUENCE [LARGE SCALE GENOMIC DNA]</scope>
    <source>
        <strain evidence="1 2">1214</strain>
    </source>
</reference>
<organism evidence="1 2">
    <name type="scientific">Flavobacterium columnare</name>
    <dbReference type="NCBI Taxonomy" id="996"/>
    <lineage>
        <taxon>Bacteria</taxon>
        <taxon>Pseudomonadati</taxon>
        <taxon>Bacteroidota</taxon>
        <taxon>Flavobacteriia</taxon>
        <taxon>Flavobacteriales</taxon>
        <taxon>Flavobacteriaceae</taxon>
        <taxon>Flavobacterium</taxon>
    </lineage>
</organism>
<comment type="caution">
    <text evidence="1">The sequence shown here is derived from an EMBL/GenBank/DDBJ whole genome shotgun (WGS) entry which is preliminary data.</text>
</comment>
<name>A0A246GAB8_9FLAO</name>
<protein>
    <recommendedName>
        <fullName evidence="3">Transposase</fullName>
    </recommendedName>
</protein>
<sequence>MAYNRKNFLKKVLKVQEIALHYSKQGLFFKEIYHLHIENQFNICKRTYDGYLGINARKELRELQEKQNNDQLTLF</sequence>
<proteinExistence type="predicted"/>
<evidence type="ECO:0000313" key="2">
    <source>
        <dbReference type="Proteomes" id="UP000198034"/>
    </source>
</evidence>
<evidence type="ECO:0000313" key="1">
    <source>
        <dbReference type="EMBL" id="OWP76862.1"/>
    </source>
</evidence>
<dbReference type="AlphaFoldDB" id="A0A246GAB8"/>
<dbReference type="Proteomes" id="UP000198034">
    <property type="component" value="Unassembled WGS sequence"/>
</dbReference>
<evidence type="ECO:0008006" key="3">
    <source>
        <dbReference type="Google" id="ProtNLM"/>
    </source>
</evidence>
<accession>A0A246GAB8</accession>